<sequence length="263" mass="31055">MRKSDFYEVYQANLKMLEREINLVKKSIQVTLGRKLWLQENGSDNSKVSSCEEDITAGTQLYTFLICSWLEARLMKMLYESSNAAFTDNEIFLVRNFPTMTIKWKECFSMAVCKSYGFTYISEQNYANNFSNGSISQQNYQNVFSLFVDIDDAITIRNRLAHGQWYKQFNSKNKKLVNYPFLNLYTNVQKLDILRQYYNEIADIISSYVTYKDKANSNFDSGIQNKIVSIREKKKRILNSNFDSYCQPFKRIEHNKMEAFKRK</sequence>
<comment type="caution">
    <text evidence="1">The sequence shown here is derived from an EMBL/GenBank/DDBJ whole genome shotgun (WGS) entry which is preliminary data.</text>
</comment>
<proteinExistence type="predicted"/>
<evidence type="ECO:0000313" key="2">
    <source>
        <dbReference type="Proteomes" id="UP000616595"/>
    </source>
</evidence>
<reference evidence="1" key="1">
    <citation type="submission" date="2019-10" db="EMBL/GenBank/DDBJ databases">
        <authorList>
            <person name="Ross D.E."/>
            <person name="Gulliver D."/>
        </authorList>
    </citation>
    <scope>NUCLEOTIDE SEQUENCE</scope>
    <source>
        <strain evidence="1">DER-2019</strain>
    </source>
</reference>
<reference evidence="1" key="2">
    <citation type="submission" date="2020-10" db="EMBL/GenBank/DDBJ databases">
        <title>Comparative genomics of the Acetobacterium genus.</title>
        <authorList>
            <person name="Marshall C."/>
            <person name="May H."/>
            <person name="Norman S."/>
        </authorList>
    </citation>
    <scope>NUCLEOTIDE SEQUENCE</scope>
    <source>
        <strain evidence="1">DER-2019</strain>
    </source>
</reference>
<dbReference type="EMBL" id="WJBD01000001">
    <property type="protein sequence ID" value="MBC3887092.1"/>
    <property type="molecule type" value="Genomic_DNA"/>
</dbReference>
<keyword evidence="2" id="KW-1185">Reference proteome</keyword>
<name>A0A923KRB9_9FIRM</name>
<dbReference type="Proteomes" id="UP000616595">
    <property type="component" value="Unassembled WGS sequence"/>
</dbReference>
<gene>
    <name evidence="1" type="ORF">GH810_02045</name>
</gene>
<evidence type="ECO:0000313" key="1">
    <source>
        <dbReference type="EMBL" id="MBC3887092.1"/>
    </source>
</evidence>
<dbReference type="OrthoDB" id="3035407at2"/>
<accession>A0A923KRB9</accession>
<protein>
    <submittedName>
        <fullName evidence="1">Uncharacterized protein</fullName>
    </submittedName>
</protein>
<dbReference type="AlphaFoldDB" id="A0A923KRB9"/>
<organism evidence="1 2">
    <name type="scientific">Acetobacterium paludosum</name>
    <dbReference type="NCBI Taxonomy" id="52693"/>
    <lineage>
        <taxon>Bacteria</taxon>
        <taxon>Bacillati</taxon>
        <taxon>Bacillota</taxon>
        <taxon>Clostridia</taxon>
        <taxon>Eubacteriales</taxon>
        <taxon>Eubacteriaceae</taxon>
        <taxon>Acetobacterium</taxon>
    </lineage>
</organism>
<dbReference type="RefSeq" id="WP_148565700.1">
    <property type="nucleotide sequence ID" value="NZ_RXYA01000001.1"/>
</dbReference>